<evidence type="ECO:0000256" key="1">
    <source>
        <dbReference type="SAM" id="MobiDB-lite"/>
    </source>
</evidence>
<feature type="region of interest" description="Disordered" evidence="1">
    <location>
        <begin position="124"/>
        <end position="146"/>
    </location>
</feature>
<dbReference type="EMBL" id="CAJMWZ010003453">
    <property type="protein sequence ID" value="CAE6474844.1"/>
    <property type="molecule type" value="Genomic_DNA"/>
</dbReference>
<dbReference type="Proteomes" id="UP000663850">
    <property type="component" value="Unassembled WGS sequence"/>
</dbReference>
<evidence type="ECO:0000313" key="3">
    <source>
        <dbReference type="Proteomes" id="UP000663850"/>
    </source>
</evidence>
<gene>
    <name evidence="2" type="ORF">RDB_LOCUS67133</name>
</gene>
<proteinExistence type="predicted"/>
<sequence>MALARGSPDRPRLPLELVIHICRLADFEVQQIRRSPEGIKEVRAWGPMVSSRFWFQTEQFTKEMLSRIRSIQLVTMSRHQGSVDDQHVHITITQAGSWSWFEIRVARPMGQDPSQLTFEVTRQPDGDEVSQLSHSHPVDEETAERQGDFAEHRGLVVGPGDQLWDEIKEGDVLQVMMKAQFSGWMTVASDGILKINTWWEPSPEMMELTYKGAYPE</sequence>
<protein>
    <submittedName>
        <fullName evidence="2">Uncharacterized protein</fullName>
    </submittedName>
</protein>
<evidence type="ECO:0000313" key="2">
    <source>
        <dbReference type="EMBL" id="CAE6474844.1"/>
    </source>
</evidence>
<feature type="compositionally biased region" description="Basic and acidic residues" evidence="1">
    <location>
        <begin position="136"/>
        <end position="146"/>
    </location>
</feature>
<comment type="caution">
    <text evidence="2">The sequence shown here is derived from an EMBL/GenBank/DDBJ whole genome shotgun (WGS) entry which is preliminary data.</text>
</comment>
<name>A0A8H3H0W7_9AGAM</name>
<organism evidence="2 3">
    <name type="scientific">Rhizoctonia solani</name>
    <dbReference type="NCBI Taxonomy" id="456999"/>
    <lineage>
        <taxon>Eukaryota</taxon>
        <taxon>Fungi</taxon>
        <taxon>Dikarya</taxon>
        <taxon>Basidiomycota</taxon>
        <taxon>Agaricomycotina</taxon>
        <taxon>Agaricomycetes</taxon>
        <taxon>Cantharellales</taxon>
        <taxon>Ceratobasidiaceae</taxon>
        <taxon>Rhizoctonia</taxon>
    </lineage>
</organism>
<accession>A0A8H3H0W7</accession>
<reference evidence="2" key="1">
    <citation type="submission" date="2021-01" db="EMBL/GenBank/DDBJ databases">
        <authorList>
            <person name="Kaushik A."/>
        </authorList>
    </citation>
    <scope>NUCLEOTIDE SEQUENCE</scope>
    <source>
        <strain evidence="2">Type strain: AG8-Rh-89/</strain>
    </source>
</reference>
<dbReference type="AlphaFoldDB" id="A0A8H3H0W7"/>